<organism evidence="10">
    <name type="scientific">bioreactor metagenome</name>
    <dbReference type="NCBI Taxonomy" id="1076179"/>
    <lineage>
        <taxon>unclassified sequences</taxon>
        <taxon>metagenomes</taxon>
        <taxon>ecological metagenomes</taxon>
    </lineage>
</organism>
<proteinExistence type="inferred from homology"/>
<dbReference type="Gene3D" id="3.40.50.300">
    <property type="entry name" value="P-loop containing nucleotide triphosphate hydrolases"/>
    <property type="match status" value="1"/>
</dbReference>
<protein>
    <recommendedName>
        <fullName evidence="2">non-specific protein-tyrosine kinase</fullName>
        <ecNumber evidence="2">2.7.10.2</ecNumber>
    </recommendedName>
</protein>
<keyword evidence="5 10" id="KW-0418">Kinase</keyword>
<dbReference type="SUPFAM" id="SSF52540">
    <property type="entry name" value="P-loop containing nucleoside triphosphate hydrolases"/>
    <property type="match status" value="1"/>
</dbReference>
<dbReference type="EMBL" id="VSSQ01004950">
    <property type="protein sequence ID" value="MPM27271.1"/>
    <property type="molecule type" value="Genomic_DNA"/>
</dbReference>
<evidence type="ECO:0000256" key="7">
    <source>
        <dbReference type="ARBA" id="ARBA00023137"/>
    </source>
</evidence>
<dbReference type="GO" id="GO:0004715">
    <property type="term" value="F:non-membrane spanning protein tyrosine kinase activity"/>
    <property type="evidence" value="ECO:0007669"/>
    <property type="project" value="UniProtKB-EC"/>
</dbReference>
<accession>A0A644YH99</accession>
<dbReference type="EC" id="2.7.10.2" evidence="2"/>
<evidence type="ECO:0000256" key="1">
    <source>
        <dbReference type="ARBA" id="ARBA00007316"/>
    </source>
</evidence>
<evidence type="ECO:0000313" key="10">
    <source>
        <dbReference type="EMBL" id="MPM27271.1"/>
    </source>
</evidence>
<dbReference type="CDD" id="cd05387">
    <property type="entry name" value="BY-kinase"/>
    <property type="match status" value="1"/>
</dbReference>
<keyword evidence="6" id="KW-0067">ATP-binding</keyword>
<dbReference type="AlphaFoldDB" id="A0A644YH99"/>
<keyword evidence="4" id="KW-0547">Nucleotide-binding</keyword>
<comment type="caution">
    <text evidence="10">The sequence shown here is derived from an EMBL/GenBank/DDBJ whole genome shotgun (WGS) entry which is preliminary data.</text>
</comment>
<feature type="domain" description="AAA" evidence="9">
    <location>
        <begin position="59"/>
        <end position="190"/>
    </location>
</feature>
<dbReference type="InterPro" id="IPR025669">
    <property type="entry name" value="AAA_dom"/>
</dbReference>
<dbReference type="PANTHER" id="PTHR32309:SF13">
    <property type="entry name" value="FERRIC ENTEROBACTIN TRANSPORT PROTEIN FEPE"/>
    <property type="match status" value="1"/>
</dbReference>
<evidence type="ECO:0000256" key="6">
    <source>
        <dbReference type="ARBA" id="ARBA00022840"/>
    </source>
</evidence>
<comment type="catalytic activity">
    <reaction evidence="8">
        <text>L-tyrosyl-[protein] + ATP = O-phospho-L-tyrosyl-[protein] + ADP + H(+)</text>
        <dbReference type="Rhea" id="RHEA:10596"/>
        <dbReference type="Rhea" id="RHEA-COMP:10136"/>
        <dbReference type="Rhea" id="RHEA-COMP:20101"/>
        <dbReference type="ChEBI" id="CHEBI:15378"/>
        <dbReference type="ChEBI" id="CHEBI:30616"/>
        <dbReference type="ChEBI" id="CHEBI:46858"/>
        <dbReference type="ChEBI" id="CHEBI:61978"/>
        <dbReference type="ChEBI" id="CHEBI:456216"/>
        <dbReference type="EC" id="2.7.10.2"/>
    </reaction>
</comment>
<evidence type="ECO:0000256" key="5">
    <source>
        <dbReference type="ARBA" id="ARBA00022777"/>
    </source>
</evidence>
<reference evidence="10" key="1">
    <citation type="submission" date="2019-08" db="EMBL/GenBank/DDBJ databases">
        <authorList>
            <person name="Kucharzyk K."/>
            <person name="Murdoch R.W."/>
            <person name="Higgins S."/>
            <person name="Loffler F."/>
        </authorList>
    </citation>
    <scope>NUCLEOTIDE SEQUENCE</scope>
</reference>
<dbReference type="GO" id="GO:0005886">
    <property type="term" value="C:plasma membrane"/>
    <property type="evidence" value="ECO:0007669"/>
    <property type="project" value="TreeGrafter"/>
</dbReference>
<evidence type="ECO:0000256" key="8">
    <source>
        <dbReference type="ARBA" id="ARBA00051245"/>
    </source>
</evidence>
<dbReference type="InterPro" id="IPR027417">
    <property type="entry name" value="P-loop_NTPase"/>
</dbReference>
<keyword evidence="3 10" id="KW-0808">Transferase</keyword>
<dbReference type="InterPro" id="IPR005702">
    <property type="entry name" value="Wzc-like_C"/>
</dbReference>
<dbReference type="InterPro" id="IPR050445">
    <property type="entry name" value="Bact_polysacc_biosynth/exp"/>
</dbReference>
<evidence type="ECO:0000256" key="3">
    <source>
        <dbReference type="ARBA" id="ARBA00022679"/>
    </source>
</evidence>
<evidence type="ECO:0000256" key="4">
    <source>
        <dbReference type="ARBA" id="ARBA00022741"/>
    </source>
</evidence>
<comment type="similarity">
    <text evidence="1">Belongs to the CpsD/CapB family.</text>
</comment>
<dbReference type="NCBIfam" id="TIGR01007">
    <property type="entry name" value="eps_fam"/>
    <property type="match status" value="1"/>
</dbReference>
<evidence type="ECO:0000259" key="9">
    <source>
        <dbReference type="Pfam" id="PF13614"/>
    </source>
</evidence>
<evidence type="ECO:0000256" key="2">
    <source>
        <dbReference type="ARBA" id="ARBA00011903"/>
    </source>
</evidence>
<sequence>MINLKTPNNRKERLDLVLSPETPFAVVEAYKTARTNFMFLLSDSGCKEMVFTSAISEEGKTTSCINLAITFAQTGSRILIIDADMRKPRIHRLMKIPSTPGLSDRLGNLTKQDCIYATSFENVFVLPAGTIPPNPAELLASESMRKLLADLNGTYDYIFIDTPPVDVVTDAAVLASRLHGLILVARQGYSRKEIMQSAVAALEQAGVNILGILLNDVNMEKYSGRYRYNRYSKYNQYNRYSYSDSEHKTEEEA</sequence>
<name>A0A644YH99_9ZZZZ</name>
<keyword evidence="7" id="KW-0829">Tyrosine-protein kinase</keyword>
<dbReference type="GO" id="GO:0005524">
    <property type="term" value="F:ATP binding"/>
    <property type="evidence" value="ECO:0007669"/>
    <property type="project" value="UniProtKB-KW"/>
</dbReference>
<dbReference type="PANTHER" id="PTHR32309">
    <property type="entry name" value="TYROSINE-PROTEIN KINASE"/>
    <property type="match status" value="1"/>
</dbReference>
<gene>
    <name evidence="10" type="primary">yveL_1</name>
    <name evidence="10" type="ORF">SDC9_73781</name>
</gene>
<dbReference type="Pfam" id="PF13614">
    <property type="entry name" value="AAA_31"/>
    <property type="match status" value="1"/>
</dbReference>